<dbReference type="EnsemblMetazoa" id="XM_014397604.1">
    <property type="protein sequence ID" value="XP_014253090.1"/>
    <property type="gene ID" value="LOC106668653"/>
</dbReference>
<name>A0A8I6RXC8_CIMLE</name>
<proteinExistence type="predicted"/>
<dbReference type="Pfam" id="PF03392">
    <property type="entry name" value="OS-D"/>
    <property type="match status" value="1"/>
</dbReference>
<organism evidence="2 3">
    <name type="scientific">Cimex lectularius</name>
    <name type="common">Bed bug</name>
    <name type="synonym">Acanthia lectularia</name>
    <dbReference type="NCBI Taxonomy" id="79782"/>
    <lineage>
        <taxon>Eukaryota</taxon>
        <taxon>Metazoa</taxon>
        <taxon>Ecdysozoa</taxon>
        <taxon>Arthropoda</taxon>
        <taxon>Hexapoda</taxon>
        <taxon>Insecta</taxon>
        <taxon>Pterygota</taxon>
        <taxon>Neoptera</taxon>
        <taxon>Paraneoptera</taxon>
        <taxon>Hemiptera</taxon>
        <taxon>Heteroptera</taxon>
        <taxon>Panheteroptera</taxon>
        <taxon>Cimicomorpha</taxon>
        <taxon>Cimicidae</taxon>
        <taxon>Cimex</taxon>
    </lineage>
</organism>
<dbReference type="Proteomes" id="UP000494040">
    <property type="component" value="Unassembled WGS sequence"/>
</dbReference>
<evidence type="ECO:0000313" key="2">
    <source>
        <dbReference type="EnsemblMetazoa" id="XP_014253090.1"/>
    </source>
</evidence>
<protein>
    <recommendedName>
        <fullName evidence="4">Chemosensory protein</fullName>
    </recommendedName>
</protein>
<evidence type="ECO:0008006" key="4">
    <source>
        <dbReference type="Google" id="ProtNLM"/>
    </source>
</evidence>
<accession>A0A8I6RXC8</accession>
<feature type="chain" id="PRO_5035221595" description="Chemosensory protein" evidence="1">
    <location>
        <begin position="21"/>
        <end position="129"/>
    </location>
</feature>
<evidence type="ECO:0000313" key="3">
    <source>
        <dbReference type="Proteomes" id="UP000494040"/>
    </source>
</evidence>
<gene>
    <name evidence="2" type="primary">106668653</name>
</gene>
<reference evidence="2" key="1">
    <citation type="submission" date="2022-01" db="UniProtKB">
        <authorList>
            <consortium name="EnsemblMetazoa"/>
        </authorList>
    </citation>
    <scope>IDENTIFICATION</scope>
</reference>
<keyword evidence="1" id="KW-0732">Signal</keyword>
<dbReference type="OrthoDB" id="6344725at2759"/>
<sequence>MDFKCSVFFCVVLCFVEAHGAEKYTTKYDNIDLDEILRNQRLYKNYFDCLRNQGKCTPDGKELKEALPDALATGCAKCSEKQRKGSEKVIKHLIENKSEDFKVLEKLYDPEGVYRKKYEKEAKELGIKL</sequence>
<evidence type="ECO:0000256" key="1">
    <source>
        <dbReference type="SAM" id="SignalP"/>
    </source>
</evidence>
<dbReference type="SUPFAM" id="SSF100910">
    <property type="entry name" value="Chemosensory protein Csp2"/>
    <property type="match status" value="1"/>
</dbReference>
<dbReference type="InterPro" id="IPR036682">
    <property type="entry name" value="OS_D_A10/PebIII_sf"/>
</dbReference>
<keyword evidence="3" id="KW-1185">Reference proteome</keyword>
<feature type="signal peptide" evidence="1">
    <location>
        <begin position="1"/>
        <end position="20"/>
    </location>
</feature>
<dbReference type="OMA" id="ILPDAMM"/>
<dbReference type="AlphaFoldDB" id="A0A8I6RXC8"/>
<dbReference type="PANTHER" id="PTHR11257:SF12">
    <property type="entry name" value="EJACULATORY BULB-SPECIFIC PROTEIN 3-RELATED"/>
    <property type="match status" value="1"/>
</dbReference>
<dbReference type="PANTHER" id="PTHR11257">
    <property type="entry name" value="CHEMOSENSORY PROTEIN-RELATED"/>
    <property type="match status" value="1"/>
</dbReference>
<dbReference type="KEGG" id="clec:106668653"/>
<dbReference type="Gene3D" id="1.10.2080.10">
    <property type="entry name" value="Insect odorant-binding protein A10/Ejaculatory bulb-specific protein 3"/>
    <property type="match status" value="1"/>
</dbReference>
<dbReference type="InterPro" id="IPR005055">
    <property type="entry name" value="A10/PebIII"/>
</dbReference>